<keyword evidence="1 2" id="KW-0238">DNA-binding</keyword>
<dbReference type="InterPro" id="IPR009057">
    <property type="entry name" value="Homeodomain-like_sf"/>
</dbReference>
<evidence type="ECO:0000313" key="5">
    <source>
        <dbReference type="Proteomes" id="UP001235840"/>
    </source>
</evidence>
<evidence type="ECO:0000256" key="1">
    <source>
        <dbReference type="ARBA" id="ARBA00023125"/>
    </source>
</evidence>
<dbReference type="SUPFAM" id="SSF46689">
    <property type="entry name" value="Homeodomain-like"/>
    <property type="match status" value="1"/>
</dbReference>
<dbReference type="InterPro" id="IPR050109">
    <property type="entry name" value="HTH-type_TetR-like_transc_reg"/>
</dbReference>
<evidence type="ECO:0000259" key="3">
    <source>
        <dbReference type="PROSITE" id="PS50977"/>
    </source>
</evidence>
<dbReference type="EMBL" id="JAUSTY010000001">
    <property type="protein sequence ID" value="MDQ0164449.1"/>
    <property type="molecule type" value="Genomic_DNA"/>
</dbReference>
<proteinExistence type="predicted"/>
<dbReference type="Pfam" id="PF00440">
    <property type="entry name" value="TetR_N"/>
    <property type="match status" value="1"/>
</dbReference>
<feature type="domain" description="HTH tetR-type" evidence="3">
    <location>
        <begin position="7"/>
        <end position="67"/>
    </location>
</feature>
<dbReference type="PANTHER" id="PTHR30055">
    <property type="entry name" value="HTH-TYPE TRANSCRIPTIONAL REGULATOR RUTR"/>
    <property type="match status" value="1"/>
</dbReference>
<gene>
    <name evidence="4" type="ORF">J2S11_000348</name>
</gene>
<accession>A0ABT9VU88</accession>
<dbReference type="SUPFAM" id="SSF48498">
    <property type="entry name" value="Tetracyclin repressor-like, C-terminal domain"/>
    <property type="match status" value="1"/>
</dbReference>
<evidence type="ECO:0000313" key="4">
    <source>
        <dbReference type="EMBL" id="MDQ0164449.1"/>
    </source>
</evidence>
<evidence type="ECO:0000256" key="2">
    <source>
        <dbReference type="PROSITE-ProRule" id="PRU00335"/>
    </source>
</evidence>
<dbReference type="InterPro" id="IPR013570">
    <property type="entry name" value="Tscrpt_reg_YsiA_C"/>
</dbReference>
<dbReference type="InterPro" id="IPR023772">
    <property type="entry name" value="DNA-bd_HTH_TetR-type_CS"/>
</dbReference>
<name>A0ABT9VU88_9BACI</name>
<dbReference type="Gene3D" id="1.10.10.60">
    <property type="entry name" value="Homeodomain-like"/>
    <property type="match status" value="1"/>
</dbReference>
<dbReference type="RefSeq" id="WP_307390048.1">
    <property type="nucleotide sequence ID" value="NZ_BAAADK010000021.1"/>
</dbReference>
<dbReference type="PRINTS" id="PR00455">
    <property type="entry name" value="HTHTETR"/>
</dbReference>
<dbReference type="PANTHER" id="PTHR30055:SF195">
    <property type="entry name" value="FATTY ACID METABOLISM REGULATOR PROTEIN"/>
    <property type="match status" value="1"/>
</dbReference>
<sequence length="196" mass="21984">MARSKNIEKYHAILNAALTVFAQNGFHRSSVSSIAKEAGVADGTIYIYFKNKEEILVSVFQERLGYLIETSRARIQTATDAKEALKVICHTHYSELENHLDLAYVTQIELRQSSFDMRKAIGQAVKPYITLIEGVLQRGVDEGSFRSDLDLKLTRLLLFGAMDQVVTSWLMAGQKYSLTKQAEGTVQFFINGLTAK</sequence>
<feature type="DNA-binding region" description="H-T-H motif" evidence="2">
    <location>
        <begin position="30"/>
        <end position="49"/>
    </location>
</feature>
<protein>
    <submittedName>
        <fullName evidence="4">TetR/AcrR family fatty acid metabolism transcriptional regulator</fullName>
    </submittedName>
</protein>
<dbReference type="Gene3D" id="1.10.357.10">
    <property type="entry name" value="Tetracycline Repressor, domain 2"/>
    <property type="match status" value="1"/>
</dbReference>
<dbReference type="Pfam" id="PF08359">
    <property type="entry name" value="TetR_C_4"/>
    <property type="match status" value="1"/>
</dbReference>
<dbReference type="PROSITE" id="PS01081">
    <property type="entry name" value="HTH_TETR_1"/>
    <property type="match status" value="1"/>
</dbReference>
<organism evidence="4 5">
    <name type="scientific">Caldalkalibacillus horti</name>
    <dbReference type="NCBI Taxonomy" id="77523"/>
    <lineage>
        <taxon>Bacteria</taxon>
        <taxon>Bacillati</taxon>
        <taxon>Bacillota</taxon>
        <taxon>Bacilli</taxon>
        <taxon>Bacillales</taxon>
        <taxon>Bacillaceae</taxon>
        <taxon>Caldalkalibacillus</taxon>
    </lineage>
</organism>
<dbReference type="InterPro" id="IPR036271">
    <property type="entry name" value="Tet_transcr_reg_TetR-rel_C_sf"/>
</dbReference>
<dbReference type="Proteomes" id="UP001235840">
    <property type="component" value="Unassembled WGS sequence"/>
</dbReference>
<dbReference type="PROSITE" id="PS50977">
    <property type="entry name" value="HTH_TETR_2"/>
    <property type="match status" value="1"/>
</dbReference>
<comment type="caution">
    <text evidence="4">The sequence shown here is derived from an EMBL/GenBank/DDBJ whole genome shotgun (WGS) entry which is preliminary data.</text>
</comment>
<reference evidence="4 5" key="1">
    <citation type="submission" date="2023-07" db="EMBL/GenBank/DDBJ databases">
        <title>Genomic Encyclopedia of Type Strains, Phase IV (KMG-IV): sequencing the most valuable type-strain genomes for metagenomic binning, comparative biology and taxonomic classification.</title>
        <authorList>
            <person name="Goeker M."/>
        </authorList>
    </citation>
    <scope>NUCLEOTIDE SEQUENCE [LARGE SCALE GENOMIC DNA]</scope>
    <source>
        <strain evidence="4 5">DSM 12751</strain>
    </source>
</reference>
<dbReference type="InterPro" id="IPR001647">
    <property type="entry name" value="HTH_TetR"/>
</dbReference>
<keyword evidence="5" id="KW-1185">Reference proteome</keyword>